<feature type="domain" description="Integrase core" evidence="1">
    <location>
        <begin position="1"/>
        <end position="50"/>
    </location>
</feature>
<evidence type="ECO:0000313" key="2">
    <source>
        <dbReference type="EMBL" id="KAK7465062.1"/>
    </source>
</evidence>
<dbReference type="AlphaFoldDB" id="A0ABD0J7N9"/>
<comment type="caution">
    <text evidence="2">The sequence shown here is derived from an EMBL/GenBank/DDBJ whole genome shotgun (WGS) entry which is preliminary data.</text>
</comment>
<evidence type="ECO:0000313" key="3">
    <source>
        <dbReference type="Proteomes" id="UP001519460"/>
    </source>
</evidence>
<name>A0ABD0J7N9_9CAEN</name>
<protein>
    <recommendedName>
        <fullName evidence="1">Integrase core domain-containing protein</fullName>
    </recommendedName>
</protein>
<gene>
    <name evidence="2" type="ORF">BaRGS_00037759</name>
</gene>
<keyword evidence="3" id="KW-1185">Reference proteome</keyword>
<dbReference type="Proteomes" id="UP001519460">
    <property type="component" value="Unassembled WGS sequence"/>
</dbReference>
<accession>A0ABD0J7N9</accession>
<dbReference type="EMBL" id="JACVVK020000579">
    <property type="protein sequence ID" value="KAK7465062.1"/>
    <property type="molecule type" value="Genomic_DNA"/>
</dbReference>
<dbReference type="InterPro" id="IPR058913">
    <property type="entry name" value="Integrase_dom_put"/>
</dbReference>
<organism evidence="2 3">
    <name type="scientific">Batillaria attramentaria</name>
    <dbReference type="NCBI Taxonomy" id="370345"/>
    <lineage>
        <taxon>Eukaryota</taxon>
        <taxon>Metazoa</taxon>
        <taxon>Spiralia</taxon>
        <taxon>Lophotrochozoa</taxon>
        <taxon>Mollusca</taxon>
        <taxon>Gastropoda</taxon>
        <taxon>Caenogastropoda</taxon>
        <taxon>Sorbeoconcha</taxon>
        <taxon>Cerithioidea</taxon>
        <taxon>Batillariidae</taxon>
        <taxon>Batillaria</taxon>
    </lineage>
</organism>
<proteinExistence type="predicted"/>
<feature type="non-terminal residue" evidence="2">
    <location>
        <position position="1"/>
    </location>
</feature>
<evidence type="ECO:0000259" key="1">
    <source>
        <dbReference type="Pfam" id="PF24764"/>
    </source>
</evidence>
<dbReference type="PANTHER" id="PTHR46791">
    <property type="entry name" value="EXPRESSED PROTEIN"/>
    <property type="match status" value="1"/>
</dbReference>
<dbReference type="PANTHER" id="PTHR46791:SF5">
    <property type="entry name" value="CLR5 DOMAIN-CONTAINING PROTEIN-RELATED"/>
    <property type="match status" value="1"/>
</dbReference>
<sequence>WSFIIHGGVDGFSRMIVYLRASDNNRVLGLFQEAQEKHGLPTRVRVDRGVDP</sequence>
<dbReference type="Pfam" id="PF24764">
    <property type="entry name" value="rva_4"/>
    <property type="match status" value="1"/>
</dbReference>
<reference evidence="2 3" key="1">
    <citation type="journal article" date="2023" name="Sci. Data">
        <title>Genome assembly of the Korean intertidal mud-creeper Batillaria attramentaria.</title>
        <authorList>
            <person name="Patra A.K."/>
            <person name="Ho P.T."/>
            <person name="Jun S."/>
            <person name="Lee S.J."/>
            <person name="Kim Y."/>
            <person name="Won Y.J."/>
        </authorList>
    </citation>
    <scope>NUCLEOTIDE SEQUENCE [LARGE SCALE GENOMIC DNA]</scope>
    <source>
        <strain evidence="2">Wonlab-2016</strain>
    </source>
</reference>